<feature type="domain" description="HD-GYP" evidence="1">
    <location>
        <begin position="118"/>
        <end position="314"/>
    </location>
</feature>
<sequence length="356" mass="40452">MRIMVNQLQEGCIISKDIFSLTNKPIIPKKTVLTNKHIEVLKSFLIKDVYVESILINGEPFLPTEIIEEEVEQPQNVLSLMEQYLKSVKEYKQLFNNWQAGAVVDVGKVRSIIIPLLDQVLEQPNELFSLYHYSSREEYIFHHSVTVGLLSGLLGMRLQYAKADCNQLAIAGLLSDCGMSKIDPSILTKNTSLSLKEYNEIKKHPLYSYRMIEKISLLNDNIKLAVLQHHERIDGTGYLMGVSGEKLHPYGKIVALADVYSAMTSERPYSSKQSPFKVLEQIRQESFGKFDVRIVDALTNEVAKLSIGTKVKLSNGQSGEIIFIESSNPTRPMIKISDNEFLELKKNRQIFIEEII</sequence>
<dbReference type="SUPFAM" id="SSF109604">
    <property type="entry name" value="HD-domain/PDEase-like"/>
    <property type="match status" value="1"/>
</dbReference>
<protein>
    <submittedName>
        <fullName evidence="2">HD-GYP domain-containing protein</fullName>
    </submittedName>
</protein>
<name>A0AAW5E9T4_9BACI</name>
<dbReference type="PANTHER" id="PTHR43155">
    <property type="entry name" value="CYCLIC DI-GMP PHOSPHODIESTERASE PA4108-RELATED"/>
    <property type="match status" value="1"/>
</dbReference>
<dbReference type="InterPro" id="IPR003607">
    <property type="entry name" value="HD/PDEase_dom"/>
</dbReference>
<accession>A0AAW5E9T4</accession>
<evidence type="ECO:0000259" key="1">
    <source>
        <dbReference type="PROSITE" id="PS51832"/>
    </source>
</evidence>
<gene>
    <name evidence="2" type="ORF">MJG50_15790</name>
</gene>
<comment type="caution">
    <text evidence="2">The sequence shown here is derived from an EMBL/GenBank/DDBJ whole genome shotgun (WGS) entry which is preliminary data.</text>
</comment>
<dbReference type="Pfam" id="PF13487">
    <property type="entry name" value="HD_5"/>
    <property type="match status" value="1"/>
</dbReference>
<evidence type="ECO:0000313" key="2">
    <source>
        <dbReference type="EMBL" id="MCH1626796.1"/>
    </source>
</evidence>
<dbReference type="PROSITE" id="PS51832">
    <property type="entry name" value="HD_GYP"/>
    <property type="match status" value="1"/>
</dbReference>
<dbReference type="Proteomes" id="UP001431131">
    <property type="component" value="Unassembled WGS sequence"/>
</dbReference>
<dbReference type="CDD" id="cd00077">
    <property type="entry name" value="HDc"/>
    <property type="match status" value="1"/>
</dbReference>
<keyword evidence="3" id="KW-1185">Reference proteome</keyword>
<dbReference type="AlphaFoldDB" id="A0AAW5E9T4"/>
<evidence type="ECO:0000313" key="3">
    <source>
        <dbReference type="Proteomes" id="UP001431131"/>
    </source>
</evidence>
<reference evidence="2" key="1">
    <citation type="submission" date="2022-02" db="EMBL/GenBank/DDBJ databases">
        <title>Fredinandcohnia quinoae sp. nov. isolated from Chenopodium quinoa seeds.</title>
        <authorList>
            <person name="Saati-Santamaria Z."/>
            <person name="Flores-Felix J.D."/>
            <person name="Igual J.M."/>
            <person name="Velazquez E."/>
            <person name="Garcia-Fraile P."/>
            <person name="Martinez-Molina E."/>
        </authorList>
    </citation>
    <scope>NUCLEOTIDE SEQUENCE</scope>
    <source>
        <strain evidence="2">SECRCQ15</strain>
    </source>
</reference>
<dbReference type="RefSeq" id="WP_240256712.1">
    <property type="nucleotide sequence ID" value="NZ_JAKTTI010000027.1"/>
</dbReference>
<dbReference type="InterPro" id="IPR037522">
    <property type="entry name" value="HD_GYP_dom"/>
</dbReference>
<dbReference type="EMBL" id="JAKTTI010000027">
    <property type="protein sequence ID" value="MCH1626796.1"/>
    <property type="molecule type" value="Genomic_DNA"/>
</dbReference>
<dbReference type="PANTHER" id="PTHR43155:SF2">
    <property type="entry name" value="CYCLIC DI-GMP PHOSPHODIESTERASE PA4108"/>
    <property type="match status" value="1"/>
</dbReference>
<proteinExistence type="predicted"/>
<dbReference type="Gene3D" id="1.10.3210.10">
    <property type="entry name" value="Hypothetical protein af1432"/>
    <property type="match status" value="1"/>
</dbReference>
<organism evidence="2 3">
    <name type="scientific">Fredinandcohnia quinoae</name>
    <dbReference type="NCBI Taxonomy" id="2918902"/>
    <lineage>
        <taxon>Bacteria</taxon>
        <taxon>Bacillati</taxon>
        <taxon>Bacillota</taxon>
        <taxon>Bacilli</taxon>
        <taxon>Bacillales</taxon>
        <taxon>Bacillaceae</taxon>
        <taxon>Fredinandcohnia</taxon>
    </lineage>
</organism>
<dbReference type="SMART" id="SM00471">
    <property type="entry name" value="HDc"/>
    <property type="match status" value="1"/>
</dbReference>